<accession>A0ABT5TKU6</accession>
<proteinExistence type="predicted"/>
<organism evidence="1 2">
    <name type="scientific">Shewanella metallivivens</name>
    <dbReference type="NCBI Taxonomy" id="2872342"/>
    <lineage>
        <taxon>Bacteria</taxon>
        <taxon>Pseudomonadati</taxon>
        <taxon>Pseudomonadota</taxon>
        <taxon>Gammaproteobacteria</taxon>
        <taxon>Alteromonadales</taxon>
        <taxon>Shewanellaceae</taxon>
        <taxon>Shewanella</taxon>
    </lineage>
</organism>
<dbReference type="Proteomes" id="UP001213691">
    <property type="component" value="Unassembled WGS sequence"/>
</dbReference>
<dbReference type="RefSeq" id="WP_238106403.1">
    <property type="nucleotide sequence ID" value="NZ_JAQQPZ010000005.1"/>
</dbReference>
<sequence>MPNHTLRIAGKAVNLHGALVDPNFRASRVLCADPWDFVSLWLKREHKDDALFYWEQAYHFYNATISLPDLSSPLTSYYCFLNATKALLTANGQTFRENHGVGGRSKGAKKALDNEIVDFQGGGILPALCKFLGEPDNAGKEFTLKDIFWQIPFIHRAYCLTYKGSTELFMPLIKTGFMRRDGSKEAWFQANVDKRYVNAHTKSNIQPGFELFEVGGAYEIRRKRRFKWSGRNIEDSLSNFETYHKQIRRRIVPIYASENRWYLKKSVTGHDKLTNSQLVLIFAAMHRLSELSRYDPILFSGHFKVNHNWLLSEFIKSSPNQFVYGMASEITGLEFIKPDAF</sequence>
<keyword evidence="2" id="KW-1185">Reference proteome</keyword>
<reference evidence="1 2" key="1">
    <citation type="submission" date="2023-02" db="EMBL/GenBank/DDBJ databases">
        <title>Genome sequence of Shewanella metallivivens ER-Te-42B-Light, sp. nov., enriched from sulfide tube worms (Riftia pachyptila) isolated from Explorer Ridge in the Pacific Ocean.</title>
        <authorList>
            <person name="Maltman C."/>
            <person name="Kuzyk S.B."/>
            <person name="Kyndt J.A."/>
            <person name="Yurkov V."/>
        </authorList>
    </citation>
    <scope>NUCLEOTIDE SEQUENCE [LARGE SCALE GENOMIC DNA]</scope>
    <source>
        <strain evidence="1 2">ER-Te-42B-Light</strain>
    </source>
</reference>
<comment type="caution">
    <text evidence="1">The sequence shown here is derived from an EMBL/GenBank/DDBJ whole genome shotgun (WGS) entry which is preliminary data.</text>
</comment>
<gene>
    <name evidence="1" type="ORF">PQR79_08870</name>
</gene>
<dbReference type="EMBL" id="JAQQPZ010000005">
    <property type="protein sequence ID" value="MDD8059231.1"/>
    <property type="molecule type" value="Genomic_DNA"/>
</dbReference>
<dbReference type="Pfam" id="PF14175">
    <property type="entry name" value="YaaC"/>
    <property type="match status" value="1"/>
</dbReference>
<protein>
    <submittedName>
        <fullName evidence="1">YaaC family protein</fullName>
    </submittedName>
</protein>
<name>A0ABT5TKU6_9GAMM</name>
<evidence type="ECO:0000313" key="2">
    <source>
        <dbReference type="Proteomes" id="UP001213691"/>
    </source>
</evidence>
<evidence type="ECO:0000313" key="1">
    <source>
        <dbReference type="EMBL" id="MDD8059231.1"/>
    </source>
</evidence>
<dbReference type="InterPro" id="IPR026988">
    <property type="entry name" value="YaaC-like"/>
</dbReference>